<keyword evidence="2" id="KW-1185">Reference proteome</keyword>
<name>A0A8R7Q485_TRIUA</name>
<protein>
    <submittedName>
        <fullName evidence="1">Uncharacterized protein</fullName>
    </submittedName>
</protein>
<sequence>MLVRVSCTCSSRRDVGLVHWQAVLYRGRAAYHRQPRGSFGAGRVNATGPRTYGFDLFFILF</sequence>
<reference evidence="1" key="3">
    <citation type="submission" date="2022-06" db="UniProtKB">
        <authorList>
            <consortium name="EnsemblPlants"/>
        </authorList>
    </citation>
    <scope>IDENTIFICATION</scope>
</reference>
<evidence type="ECO:0000313" key="1">
    <source>
        <dbReference type="EnsemblPlants" id="TuG1812G0400001759.01.T01.cds375346"/>
    </source>
</evidence>
<dbReference type="Proteomes" id="UP000015106">
    <property type="component" value="Chromosome 4"/>
</dbReference>
<dbReference type="AlphaFoldDB" id="A0A8R7Q485"/>
<dbReference type="Gramene" id="TuG1812G0400001759.01.T01">
    <property type="protein sequence ID" value="TuG1812G0400001759.01.T01.cds375346"/>
    <property type="gene ID" value="TuG1812G0400001759.01"/>
</dbReference>
<evidence type="ECO:0000313" key="2">
    <source>
        <dbReference type="Proteomes" id="UP000015106"/>
    </source>
</evidence>
<reference evidence="2" key="1">
    <citation type="journal article" date="2013" name="Nature">
        <title>Draft genome of the wheat A-genome progenitor Triticum urartu.</title>
        <authorList>
            <person name="Ling H.Q."/>
            <person name="Zhao S."/>
            <person name="Liu D."/>
            <person name="Wang J."/>
            <person name="Sun H."/>
            <person name="Zhang C."/>
            <person name="Fan H."/>
            <person name="Li D."/>
            <person name="Dong L."/>
            <person name="Tao Y."/>
            <person name="Gao C."/>
            <person name="Wu H."/>
            <person name="Li Y."/>
            <person name="Cui Y."/>
            <person name="Guo X."/>
            <person name="Zheng S."/>
            <person name="Wang B."/>
            <person name="Yu K."/>
            <person name="Liang Q."/>
            <person name="Yang W."/>
            <person name="Lou X."/>
            <person name="Chen J."/>
            <person name="Feng M."/>
            <person name="Jian J."/>
            <person name="Zhang X."/>
            <person name="Luo G."/>
            <person name="Jiang Y."/>
            <person name="Liu J."/>
            <person name="Wang Z."/>
            <person name="Sha Y."/>
            <person name="Zhang B."/>
            <person name="Wu H."/>
            <person name="Tang D."/>
            <person name="Shen Q."/>
            <person name="Xue P."/>
            <person name="Zou S."/>
            <person name="Wang X."/>
            <person name="Liu X."/>
            <person name="Wang F."/>
            <person name="Yang Y."/>
            <person name="An X."/>
            <person name="Dong Z."/>
            <person name="Zhang K."/>
            <person name="Zhang X."/>
            <person name="Luo M.C."/>
            <person name="Dvorak J."/>
            <person name="Tong Y."/>
            <person name="Wang J."/>
            <person name="Yang H."/>
            <person name="Li Z."/>
            <person name="Wang D."/>
            <person name="Zhang A."/>
            <person name="Wang J."/>
        </authorList>
    </citation>
    <scope>NUCLEOTIDE SEQUENCE</scope>
    <source>
        <strain evidence="2">cv. G1812</strain>
    </source>
</reference>
<dbReference type="EnsemblPlants" id="TuG1812G0400001759.01.T01">
    <property type="protein sequence ID" value="TuG1812G0400001759.01.T01.cds375346"/>
    <property type="gene ID" value="TuG1812G0400001759.01"/>
</dbReference>
<reference evidence="1" key="2">
    <citation type="submission" date="2018-03" db="EMBL/GenBank/DDBJ databases">
        <title>The Triticum urartu genome reveals the dynamic nature of wheat genome evolution.</title>
        <authorList>
            <person name="Ling H."/>
            <person name="Ma B."/>
            <person name="Shi X."/>
            <person name="Liu H."/>
            <person name="Dong L."/>
            <person name="Sun H."/>
            <person name="Cao Y."/>
            <person name="Gao Q."/>
            <person name="Zheng S."/>
            <person name="Li Y."/>
            <person name="Yu Y."/>
            <person name="Du H."/>
            <person name="Qi M."/>
            <person name="Li Y."/>
            <person name="Yu H."/>
            <person name="Cui Y."/>
            <person name="Wang N."/>
            <person name="Chen C."/>
            <person name="Wu H."/>
            <person name="Zhao Y."/>
            <person name="Zhang J."/>
            <person name="Li Y."/>
            <person name="Zhou W."/>
            <person name="Zhang B."/>
            <person name="Hu W."/>
            <person name="Eijk M."/>
            <person name="Tang J."/>
            <person name="Witsenboer H."/>
            <person name="Zhao S."/>
            <person name="Li Z."/>
            <person name="Zhang A."/>
            <person name="Wang D."/>
            <person name="Liang C."/>
        </authorList>
    </citation>
    <scope>NUCLEOTIDE SEQUENCE [LARGE SCALE GENOMIC DNA]</scope>
    <source>
        <strain evidence="1">cv. G1812</strain>
    </source>
</reference>
<accession>A0A8R7Q485</accession>
<organism evidence="1 2">
    <name type="scientific">Triticum urartu</name>
    <name type="common">Red wild einkorn</name>
    <name type="synonym">Crithodium urartu</name>
    <dbReference type="NCBI Taxonomy" id="4572"/>
    <lineage>
        <taxon>Eukaryota</taxon>
        <taxon>Viridiplantae</taxon>
        <taxon>Streptophyta</taxon>
        <taxon>Embryophyta</taxon>
        <taxon>Tracheophyta</taxon>
        <taxon>Spermatophyta</taxon>
        <taxon>Magnoliopsida</taxon>
        <taxon>Liliopsida</taxon>
        <taxon>Poales</taxon>
        <taxon>Poaceae</taxon>
        <taxon>BOP clade</taxon>
        <taxon>Pooideae</taxon>
        <taxon>Triticodae</taxon>
        <taxon>Triticeae</taxon>
        <taxon>Triticinae</taxon>
        <taxon>Triticum</taxon>
    </lineage>
</organism>
<proteinExistence type="predicted"/>